<dbReference type="AlphaFoldDB" id="A0A1E5KWX0"/>
<dbReference type="PROSITE" id="PS50893">
    <property type="entry name" value="ABC_TRANSPORTER_2"/>
    <property type="match status" value="1"/>
</dbReference>
<accession>A0A1E5KWX0</accession>
<dbReference type="Gene3D" id="3.40.50.300">
    <property type="entry name" value="P-loop containing nucleotide triphosphate hydrolases"/>
    <property type="match status" value="1"/>
</dbReference>
<dbReference type="SMART" id="SM00382">
    <property type="entry name" value="AAA"/>
    <property type="match status" value="1"/>
</dbReference>
<protein>
    <recommendedName>
        <fullName evidence="5">ABC transporter domain-containing protein</fullName>
    </recommendedName>
</protein>
<organism evidence="6 7">
    <name type="scientific">Enterococcus rivorum</name>
    <dbReference type="NCBI Taxonomy" id="762845"/>
    <lineage>
        <taxon>Bacteria</taxon>
        <taxon>Bacillati</taxon>
        <taxon>Bacillota</taxon>
        <taxon>Bacilli</taxon>
        <taxon>Lactobacillales</taxon>
        <taxon>Enterococcaceae</taxon>
        <taxon>Enterococcus</taxon>
    </lineage>
</organism>
<evidence type="ECO:0000256" key="4">
    <source>
        <dbReference type="ARBA" id="ARBA00022840"/>
    </source>
</evidence>
<evidence type="ECO:0000256" key="3">
    <source>
        <dbReference type="ARBA" id="ARBA00022741"/>
    </source>
</evidence>
<feature type="domain" description="ABC transporter" evidence="5">
    <location>
        <begin position="3"/>
        <end position="228"/>
    </location>
</feature>
<keyword evidence="2" id="KW-0813">Transport</keyword>
<gene>
    <name evidence="6" type="ORF">BCR26_02735</name>
</gene>
<dbReference type="Proteomes" id="UP000095256">
    <property type="component" value="Unassembled WGS sequence"/>
</dbReference>
<keyword evidence="4" id="KW-0067">ATP-binding</keyword>
<dbReference type="InterPro" id="IPR027417">
    <property type="entry name" value="P-loop_NTPase"/>
</dbReference>
<dbReference type="OrthoDB" id="2365508at2"/>
<dbReference type="GO" id="GO:0005524">
    <property type="term" value="F:ATP binding"/>
    <property type="evidence" value="ECO:0007669"/>
    <property type="project" value="UniProtKB-KW"/>
</dbReference>
<evidence type="ECO:0000313" key="6">
    <source>
        <dbReference type="EMBL" id="OEH82364.1"/>
    </source>
</evidence>
<dbReference type="CDD" id="cd03230">
    <property type="entry name" value="ABC_DR_subfamily_A"/>
    <property type="match status" value="1"/>
</dbReference>
<dbReference type="SUPFAM" id="SSF52540">
    <property type="entry name" value="P-loop containing nucleoside triphosphate hydrolases"/>
    <property type="match status" value="1"/>
</dbReference>
<dbReference type="Pfam" id="PF00005">
    <property type="entry name" value="ABC_tran"/>
    <property type="match status" value="1"/>
</dbReference>
<comment type="similarity">
    <text evidence="1">Belongs to the ABC transporter superfamily.</text>
</comment>
<sequence length="295" mass="33988">MVLDICGLSKSFGKVKVLKNINFRIDTPRLIALVAPNGSGKSTLMNLICNLETIDEGEITVFGYQSKESEIFKSLSYMQDNSVLYNNLTGWDHINLIKGAHKLTQKQVVETLEYLKMTSYMNKRVRDYSLGMKQHLLFAMAVLPKPRLLILDEPINGLDPISVERVRQLLLDLFEKEGVTILLSSHNLDQIEQLTTDIIFLKDGSLLSEEEVVSQRPEMYSCITDSPENLITVLEYNNINYTRKTKYKFLLSMKLSIKKLFFKQCAEKEIRFFDFELLRYSLSDVYHELFGGKTL</sequence>
<evidence type="ECO:0000259" key="5">
    <source>
        <dbReference type="PROSITE" id="PS50893"/>
    </source>
</evidence>
<evidence type="ECO:0000256" key="2">
    <source>
        <dbReference type="ARBA" id="ARBA00022448"/>
    </source>
</evidence>
<keyword evidence="3" id="KW-0547">Nucleotide-binding</keyword>
<dbReference type="RefSeq" id="WP_069698639.1">
    <property type="nucleotide sequence ID" value="NZ_JAGGMA010000001.1"/>
</dbReference>
<proteinExistence type="inferred from homology"/>
<evidence type="ECO:0000313" key="7">
    <source>
        <dbReference type="Proteomes" id="UP000095256"/>
    </source>
</evidence>
<dbReference type="InterPro" id="IPR003593">
    <property type="entry name" value="AAA+_ATPase"/>
</dbReference>
<evidence type="ECO:0000256" key="1">
    <source>
        <dbReference type="ARBA" id="ARBA00005417"/>
    </source>
</evidence>
<comment type="caution">
    <text evidence="6">The sequence shown here is derived from an EMBL/GenBank/DDBJ whole genome shotgun (WGS) entry which is preliminary data.</text>
</comment>
<reference evidence="6 7" key="1">
    <citation type="submission" date="2016-09" db="EMBL/GenBank/DDBJ databases">
        <authorList>
            <person name="Capua I."/>
            <person name="De Benedictis P."/>
            <person name="Joannis T."/>
            <person name="Lombin L.H."/>
            <person name="Cattoli G."/>
        </authorList>
    </citation>
    <scope>NUCLEOTIDE SEQUENCE [LARGE SCALE GENOMIC DNA]</scope>
    <source>
        <strain evidence="6 7">LMG 25899</strain>
    </source>
</reference>
<dbReference type="STRING" id="762845.BCR26_02735"/>
<dbReference type="PANTHER" id="PTHR43335:SF11">
    <property type="entry name" value="ABC TRANSPORTER RELATED"/>
    <property type="match status" value="1"/>
</dbReference>
<dbReference type="GO" id="GO:0016887">
    <property type="term" value="F:ATP hydrolysis activity"/>
    <property type="evidence" value="ECO:0007669"/>
    <property type="project" value="InterPro"/>
</dbReference>
<dbReference type="InterPro" id="IPR003439">
    <property type="entry name" value="ABC_transporter-like_ATP-bd"/>
</dbReference>
<keyword evidence="7" id="KW-1185">Reference proteome</keyword>
<name>A0A1E5KWX0_9ENTE</name>
<dbReference type="EMBL" id="MIEK01000023">
    <property type="protein sequence ID" value="OEH82364.1"/>
    <property type="molecule type" value="Genomic_DNA"/>
</dbReference>
<dbReference type="PANTHER" id="PTHR43335">
    <property type="entry name" value="ABC TRANSPORTER, ATP-BINDING PROTEIN"/>
    <property type="match status" value="1"/>
</dbReference>